<dbReference type="InterPro" id="IPR036291">
    <property type="entry name" value="NAD(P)-bd_dom_sf"/>
</dbReference>
<dbReference type="Proteomes" id="UP001152049">
    <property type="component" value="Unassembled WGS sequence"/>
</dbReference>
<dbReference type="Gene3D" id="3.40.50.720">
    <property type="entry name" value="NAD(P)-binding Rossmann-like Domain"/>
    <property type="match status" value="1"/>
</dbReference>
<evidence type="ECO:0000313" key="3">
    <source>
        <dbReference type="EMBL" id="KAJ4264173.1"/>
    </source>
</evidence>
<dbReference type="OrthoDB" id="4464973at2759"/>
<organism evidence="3 4">
    <name type="scientific">Fusarium torreyae</name>
    <dbReference type="NCBI Taxonomy" id="1237075"/>
    <lineage>
        <taxon>Eukaryota</taxon>
        <taxon>Fungi</taxon>
        <taxon>Dikarya</taxon>
        <taxon>Ascomycota</taxon>
        <taxon>Pezizomycotina</taxon>
        <taxon>Sordariomycetes</taxon>
        <taxon>Hypocreomycetidae</taxon>
        <taxon>Hypocreales</taxon>
        <taxon>Nectriaceae</taxon>
        <taxon>Fusarium</taxon>
    </lineage>
</organism>
<keyword evidence="1" id="KW-0472">Membrane</keyword>
<dbReference type="InterPro" id="IPR051783">
    <property type="entry name" value="NAD(P)-dependent_oxidoreduct"/>
</dbReference>
<feature type="transmembrane region" description="Helical" evidence="1">
    <location>
        <begin position="6"/>
        <end position="26"/>
    </location>
</feature>
<keyword evidence="4" id="KW-1185">Reference proteome</keyword>
<sequence length="305" mass="32935">MAETMSILIVGGTGMIGGYTALSLRFRGHSITLASRHPPKGVPLLEQFPFISIDYVTGGYTQDVLASFDTIIFTAGADVRHVPQDHPANKCFLQASEALVKFASLARDAGVKRFIHVGSFYPHIAPELATTDPYVRSRKLAADGIISLAGPGFHACSLDAPFVVGIVPGMKVPMFVTYTQYARGKLGIPYYAPIGSTNFISVQSLASAITAALHNSESVSGRSILLGDENLTFSEYLGLFFSAAGEEIILPALEKEHPLIPESSLYAGRNVEYEPDEQDTKLLGGYQGHDIRDVVHGIVREYQSL</sequence>
<dbReference type="SUPFAM" id="SSF51735">
    <property type="entry name" value="NAD(P)-binding Rossmann-fold domains"/>
    <property type="match status" value="1"/>
</dbReference>
<gene>
    <name evidence="3" type="ORF">NW762_005367</name>
</gene>
<name>A0A9W8S4Z1_9HYPO</name>
<keyword evidence="1" id="KW-1133">Transmembrane helix</keyword>
<dbReference type="AlphaFoldDB" id="A0A9W8S4Z1"/>
<evidence type="ECO:0000256" key="1">
    <source>
        <dbReference type="SAM" id="Phobius"/>
    </source>
</evidence>
<accession>A0A9W8S4Z1</accession>
<evidence type="ECO:0000259" key="2">
    <source>
        <dbReference type="Pfam" id="PF01370"/>
    </source>
</evidence>
<dbReference type="Pfam" id="PF01370">
    <property type="entry name" value="Epimerase"/>
    <property type="match status" value="1"/>
</dbReference>
<dbReference type="InterPro" id="IPR001509">
    <property type="entry name" value="Epimerase_deHydtase"/>
</dbReference>
<dbReference type="PANTHER" id="PTHR48079:SF6">
    <property type="entry name" value="NAD(P)-BINDING DOMAIN-CONTAINING PROTEIN-RELATED"/>
    <property type="match status" value="1"/>
</dbReference>
<comment type="caution">
    <text evidence="3">The sequence shown here is derived from an EMBL/GenBank/DDBJ whole genome shotgun (WGS) entry which is preliminary data.</text>
</comment>
<reference evidence="3" key="1">
    <citation type="submission" date="2022-09" db="EMBL/GenBank/DDBJ databases">
        <title>Fusarium specimens isolated from Avocado Roots.</title>
        <authorList>
            <person name="Stajich J."/>
            <person name="Roper C."/>
            <person name="Heimlech-Rivalta G."/>
        </authorList>
    </citation>
    <scope>NUCLEOTIDE SEQUENCE</scope>
    <source>
        <strain evidence="3">CF00136</strain>
    </source>
</reference>
<dbReference type="GO" id="GO:0004029">
    <property type="term" value="F:aldehyde dehydrogenase (NAD+) activity"/>
    <property type="evidence" value="ECO:0007669"/>
    <property type="project" value="TreeGrafter"/>
</dbReference>
<proteinExistence type="predicted"/>
<evidence type="ECO:0000313" key="4">
    <source>
        <dbReference type="Proteomes" id="UP001152049"/>
    </source>
</evidence>
<dbReference type="PANTHER" id="PTHR48079">
    <property type="entry name" value="PROTEIN YEEZ"/>
    <property type="match status" value="1"/>
</dbReference>
<protein>
    <recommendedName>
        <fullName evidence="2">NAD-dependent epimerase/dehydratase domain-containing protein</fullName>
    </recommendedName>
</protein>
<keyword evidence="1" id="KW-0812">Transmembrane</keyword>
<dbReference type="EMBL" id="JAOQAZ010000008">
    <property type="protein sequence ID" value="KAJ4264173.1"/>
    <property type="molecule type" value="Genomic_DNA"/>
</dbReference>
<dbReference type="GO" id="GO:0005737">
    <property type="term" value="C:cytoplasm"/>
    <property type="evidence" value="ECO:0007669"/>
    <property type="project" value="TreeGrafter"/>
</dbReference>
<feature type="domain" description="NAD-dependent epimerase/dehydratase" evidence="2">
    <location>
        <begin position="7"/>
        <end position="224"/>
    </location>
</feature>